<organism evidence="10 11">
    <name type="scientific">Enterococcus thailandicus</name>
    <dbReference type="NCBI Taxonomy" id="417368"/>
    <lineage>
        <taxon>Bacteria</taxon>
        <taxon>Bacillati</taxon>
        <taxon>Bacillota</taxon>
        <taxon>Bacilli</taxon>
        <taxon>Lactobacillales</taxon>
        <taxon>Enterococcaceae</taxon>
        <taxon>Enterococcus</taxon>
    </lineage>
</organism>
<dbReference type="Gene3D" id="3.30.70.360">
    <property type="match status" value="1"/>
</dbReference>
<evidence type="ECO:0000256" key="8">
    <source>
        <dbReference type="PIRSR" id="PIRSR001123-2"/>
    </source>
</evidence>
<dbReference type="Pfam" id="PF01546">
    <property type="entry name" value="Peptidase_M20"/>
    <property type="match status" value="1"/>
</dbReference>
<dbReference type="GO" id="GO:0006508">
    <property type="term" value="P:proteolysis"/>
    <property type="evidence" value="ECO:0007669"/>
    <property type="project" value="UniProtKB-KW"/>
</dbReference>
<dbReference type="GO" id="GO:0004177">
    <property type="term" value="F:aminopeptidase activity"/>
    <property type="evidence" value="ECO:0007669"/>
    <property type="project" value="UniProtKB-UniRule"/>
</dbReference>
<evidence type="ECO:0000259" key="9">
    <source>
        <dbReference type="Pfam" id="PF07687"/>
    </source>
</evidence>
<evidence type="ECO:0000256" key="6">
    <source>
        <dbReference type="ARBA" id="ARBA00023049"/>
    </source>
</evidence>
<evidence type="ECO:0000313" key="11">
    <source>
        <dbReference type="Proteomes" id="UP000078516"/>
    </source>
</evidence>
<sequence>MTRERLINTFSTLVEIDSVSKNEAKVHEYLIQGFKELGLTVREDDSKKETGLGGNNIIATLAGNSDIEPLFFSSHTDTVPPGEGIEVIEKDGKLFSKGNTILGADDKAGIAIMIETIQQIKEQSIPHGTLEFVLSPGEEIGLIGSSALNMNLIEAANGYVLDSGGAVGKVTIASPTLYMYDVTITGVAAHAGIEPEKGVSAVAILADALPTIKIGRLDETTTTNIGVIQGGEATNVVLDHLLVKGEVRAVDPQKADKLIQEMTDAFQQSAEKHNGSVTIDTKKMATGFHVSDEEQVMQLFLEATKNLGFEAIREVSGGGSDANVFNEKGKTVVNLSIGYEKIHTTDEYIPVEEMEKAVQLVIELVKNSPNKAE</sequence>
<feature type="domain" description="Peptidase M20 dimerisation" evidence="9">
    <location>
        <begin position="179"/>
        <end position="272"/>
    </location>
</feature>
<keyword evidence="5" id="KW-0862">Zinc</keyword>
<feature type="binding site" evidence="8">
    <location>
        <position position="343"/>
    </location>
    <ligand>
        <name>Zn(2+)</name>
        <dbReference type="ChEBI" id="CHEBI:29105"/>
        <label>2</label>
    </ligand>
</feature>
<dbReference type="PIRSF" id="PIRSF001123">
    <property type="entry name" value="PepA_GA"/>
    <property type="match status" value="1"/>
</dbReference>
<evidence type="ECO:0000256" key="5">
    <source>
        <dbReference type="ARBA" id="ARBA00022833"/>
    </source>
</evidence>
<dbReference type="InterPro" id="IPR001261">
    <property type="entry name" value="ArgE/DapE_CS"/>
</dbReference>
<evidence type="ECO:0000256" key="7">
    <source>
        <dbReference type="PIRNR" id="PIRNR001123"/>
    </source>
</evidence>
<dbReference type="NCBIfam" id="TIGR01883">
    <property type="entry name" value="PepT-like"/>
    <property type="match status" value="1"/>
</dbReference>
<dbReference type="GO" id="GO:0046872">
    <property type="term" value="F:metal ion binding"/>
    <property type="evidence" value="ECO:0007669"/>
    <property type="project" value="UniProtKB-UniRule"/>
</dbReference>
<dbReference type="Proteomes" id="UP000078516">
    <property type="component" value="Unassembled WGS sequence"/>
</dbReference>
<dbReference type="GO" id="GO:0008237">
    <property type="term" value="F:metallopeptidase activity"/>
    <property type="evidence" value="ECO:0007669"/>
    <property type="project" value="UniProtKB-KW"/>
</dbReference>
<evidence type="ECO:0000256" key="1">
    <source>
        <dbReference type="ARBA" id="ARBA00001947"/>
    </source>
</evidence>
<comment type="similarity">
    <text evidence="7">Belongs to the peptidase M42 family.</text>
</comment>
<accession>A0A179ERW8</accession>
<reference evidence="10 11" key="1">
    <citation type="submission" date="2016-04" db="EMBL/GenBank/DDBJ databases">
        <title>Draft genome of an Enterococcus thailandicus strain isolated from bovine feces.</title>
        <authorList>
            <person name="Beukers A.G."/>
            <person name="Zaheer R."/>
            <person name="Goji N."/>
            <person name="Cook S.R."/>
            <person name="Amoako K."/>
            <person name="Chaves A.V."/>
            <person name="Ward M.P."/>
            <person name="Mcallister T.A."/>
        </authorList>
    </citation>
    <scope>NUCLEOTIDE SEQUENCE [LARGE SCALE GENOMIC DNA]</scope>
    <source>
        <strain evidence="10 11">F0711D 46</strain>
    </source>
</reference>
<dbReference type="RefSeq" id="WP_067482631.1">
    <property type="nucleotide sequence ID" value="NZ_LWMN01000011.1"/>
</dbReference>
<dbReference type="InterPro" id="IPR036264">
    <property type="entry name" value="Bact_exopeptidase_dim_dom"/>
</dbReference>
<proteinExistence type="inferred from homology"/>
<dbReference type="InterPro" id="IPR008007">
    <property type="entry name" value="Peptidase_M42"/>
</dbReference>
<comment type="caution">
    <text evidence="10">The sequence shown here is derived from an EMBL/GenBank/DDBJ whole genome shotgun (WGS) entry which is preliminary data.</text>
</comment>
<keyword evidence="2" id="KW-0645">Protease</keyword>
<dbReference type="InterPro" id="IPR002933">
    <property type="entry name" value="Peptidase_M20"/>
</dbReference>
<keyword evidence="11" id="KW-1185">Reference proteome</keyword>
<dbReference type="PANTHER" id="PTHR42994:SF2">
    <property type="entry name" value="PEPTIDASE"/>
    <property type="match status" value="1"/>
</dbReference>
<dbReference type="Gene3D" id="3.40.630.10">
    <property type="entry name" value="Zn peptidases"/>
    <property type="match status" value="1"/>
</dbReference>
<dbReference type="SUPFAM" id="SSF55031">
    <property type="entry name" value="Bacterial exopeptidase dimerisation domain"/>
    <property type="match status" value="1"/>
</dbReference>
<evidence type="ECO:0000256" key="2">
    <source>
        <dbReference type="ARBA" id="ARBA00022670"/>
    </source>
</evidence>
<dbReference type="PROSITE" id="PS00759">
    <property type="entry name" value="ARGE_DAPE_CPG2_2"/>
    <property type="match status" value="1"/>
</dbReference>
<dbReference type="SUPFAM" id="SSF53187">
    <property type="entry name" value="Zn-dependent exopeptidases"/>
    <property type="match status" value="1"/>
</dbReference>
<keyword evidence="3 8" id="KW-0479">Metal-binding</keyword>
<dbReference type="InterPro" id="IPR010162">
    <property type="entry name" value="PepT-like"/>
</dbReference>
<comment type="cofactor">
    <cofactor evidence="1">
        <name>Zn(2+)</name>
        <dbReference type="ChEBI" id="CHEBI:29105"/>
    </cofactor>
</comment>
<protein>
    <recommendedName>
        <fullName evidence="9">Peptidase M20 dimerisation domain-containing protein</fullName>
    </recommendedName>
</protein>
<dbReference type="Pfam" id="PF07687">
    <property type="entry name" value="M20_dimer"/>
    <property type="match status" value="1"/>
</dbReference>
<name>A0A179ERW8_ENTTH</name>
<evidence type="ECO:0000256" key="4">
    <source>
        <dbReference type="ARBA" id="ARBA00022801"/>
    </source>
</evidence>
<dbReference type="PANTHER" id="PTHR42994">
    <property type="entry name" value="PEPTIDASE T"/>
    <property type="match status" value="1"/>
</dbReference>
<dbReference type="AlphaFoldDB" id="A0A179ERW8"/>
<comment type="cofactor">
    <cofactor evidence="8">
        <name>a divalent metal cation</name>
        <dbReference type="ChEBI" id="CHEBI:60240"/>
    </cofactor>
    <text evidence="8">Binds 2 divalent metal cations per subunit.</text>
</comment>
<evidence type="ECO:0000256" key="3">
    <source>
        <dbReference type="ARBA" id="ARBA00022723"/>
    </source>
</evidence>
<gene>
    <name evidence="10" type="ORF">A6E74_04555</name>
</gene>
<keyword evidence="4" id="KW-0378">Hydrolase</keyword>
<keyword evidence="6" id="KW-0482">Metalloprotease</keyword>
<evidence type="ECO:0000313" key="10">
    <source>
        <dbReference type="EMBL" id="OAQ55995.1"/>
    </source>
</evidence>
<dbReference type="EMBL" id="LWMN01000011">
    <property type="protein sequence ID" value="OAQ55995.1"/>
    <property type="molecule type" value="Genomic_DNA"/>
</dbReference>
<dbReference type="InterPro" id="IPR011650">
    <property type="entry name" value="Peptidase_M20_dimer"/>
</dbReference>